<organism evidence="9 10">
    <name type="scientific">Pedobacter antarcticus 4BY</name>
    <dbReference type="NCBI Taxonomy" id="1358423"/>
    <lineage>
        <taxon>Bacteria</taxon>
        <taxon>Pseudomonadati</taxon>
        <taxon>Bacteroidota</taxon>
        <taxon>Sphingobacteriia</taxon>
        <taxon>Sphingobacteriales</taxon>
        <taxon>Sphingobacteriaceae</taxon>
        <taxon>Pedobacter</taxon>
    </lineage>
</organism>
<evidence type="ECO:0000259" key="8">
    <source>
        <dbReference type="PROSITE" id="PS51379"/>
    </source>
</evidence>
<dbReference type="InterPro" id="IPR017896">
    <property type="entry name" value="4Fe4S_Fe-S-bd"/>
</dbReference>
<keyword evidence="1" id="KW-0813">Transport</keyword>
<dbReference type="AlphaFoldDB" id="A0A081PJA5"/>
<keyword evidence="5" id="KW-0408">Iron</keyword>
<keyword evidence="4" id="KW-0249">Electron transport</keyword>
<comment type="caution">
    <text evidence="9">The sequence shown here is derived from an EMBL/GenBank/DDBJ whole genome shotgun (WGS) entry which is preliminary data.</text>
</comment>
<feature type="transmembrane region" description="Helical" evidence="7">
    <location>
        <begin position="35"/>
        <end position="55"/>
    </location>
</feature>
<dbReference type="InterPro" id="IPR032879">
    <property type="entry name" value="FixG_C"/>
</dbReference>
<accession>A0A081PJA5</accession>
<dbReference type="InterPro" id="IPR051684">
    <property type="entry name" value="Electron_Trans/Redox"/>
</dbReference>
<dbReference type="Gene3D" id="3.30.70.20">
    <property type="match status" value="1"/>
</dbReference>
<dbReference type="GO" id="GO:0005886">
    <property type="term" value="C:plasma membrane"/>
    <property type="evidence" value="ECO:0007669"/>
    <property type="project" value="TreeGrafter"/>
</dbReference>
<dbReference type="OrthoDB" id="9811700at2"/>
<evidence type="ECO:0000256" key="6">
    <source>
        <dbReference type="ARBA" id="ARBA00023014"/>
    </source>
</evidence>
<dbReference type="Pfam" id="PF11614">
    <property type="entry name" value="FixG_C"/>
    <property type="match status" value="1"/>
</dbReference>
<dbReference type="Pfam" id="PF13746">
    <property type="entry name" value="Fer4_18"/>
    <property type="match status" value="1"/>
</dbReference>
<dbReference type="PANTHER" id="PTHR30176:SF3">
    <property type="entry name" value="FERREDOXIN-TYPE PROTEIN NAPH"/>
    <property type="match status" value="1"/>
</dbReference>
<dbReference type="EMBL" id="JNFF01000030">
    <property type="protein sequence ID" value="KEQ30778.1"/>
    <property type="molecule type" value="Genomic_DNA"/>
</dbReference>
<dbReference type="Pfam" id="PF12801">
    <property type="entry name" value="Fer4_5"/>
    <property type="match status" value="1"/>
</dbReference>
<evidence type="ECO:0000313" key="9">
    <source>
        <dbReference type="EMBL" id="KEQ30778.1"/>
    </source>
</evidence>
<dbReference type="Gene3D" id="2.60.40.10">
    <property type="entry name" value="Immunoglobulins"/>
    <property type="match status" value="1"/>
</dbReference>
<proteinExistence type="predicted"/>
<keyword evidence="10" id="KW-1185">Reference proteome</keyword>
<dbReference type="PANTHER" id="PTHR30176">
    <property type="entry name" value="FERREDOXIN-TYPE PROTEIN NAPH"/>
    <property type="match status" value="1"/>
</dbReference>
<dbReference type="InterPro" id="IPR017900">
    <property type="entry name" value="4Fe4S_Fe_S_CS"/>
</dbReference>
<keyword evidence="6" id="KW-0411">Iron-sulfur</keyword>
<evidence type="ECO:0000256" key="2">
    <source>
        <dbReference type="ARBA" id="ARBA00022485"/>
    </source>
</evidence>
<feature type="domain" description="4Fe-4S ferredoxin-type" evidence="8">
    <location>
        <begin position="254"/>
        <end position="283"/>
    </location>
</feature>
<dbReference type="InterPro" id="IPR014116">
    <property type="entry name" value="Cyt_c_oxidase_cbb3_FixG"/>
</dbReference>
<feature type="transmembrane region" description="Helical" evidence="7">
    <location>
        <begin position="332"/>
        <end position="352"/>
    </location>
</feature>
<protein>
    <submittedName>
        <fullName evidence="9">Cytochrome C oxidase</fullName>
    </submittedName>
</protein>
<dbReference type="PROSITE" id="PS51379">
    <property type="entry name" value="4FE4S_FER_2"/>
    <property type="match status" value="1"/>
</dbReference>
<keyword evidence="7" id="KW-0472">Membrane</keyword>
<dbReference type="NCBIfam" id="TIGR02745">
    <property type="entry name" value="ccoG_rdxA_fixG"/>
    <property type="match status" value="1"/>
</dbReference>
<gene>
    <name evidence="9" type="ORF">N180_10545</name>
</gene>
<name>A0A081PJA5_9SPHI</name>
<sequence>MSQSPLNFRDQLPSITQDGKKRQWIYPKLIKGKLYQYRSAVSYLFLGLLFAAPFLKLNGEQLVLLNVLERKFVFFGVIFWPQDFYLFVLALLTFMVFIVLFTVVFGRVFCGWACPQTIFMEMVFRKIETWIEGDSKKQKLLDQAPMSAEKFFKKLIKHILFLTISFLIANIFLSYLISSETLLKIITEPVSQHISGFIAISVFTFVFYLVFSRMRELVCTVACPYGRLQGVLLDNKTILVAYDYQRGEPRGKINKAEQSAKGDCTDCGLCVQVCPTGIDIRNGTQLECVNCTACIDACDMVMQKTGRPLRLIGFKSEDEIASATPFKLNRRIYAYTAVLFVLITVLSVLLFSRNDIKTTILRAGGTLYQLREKEKEVSNLYNVEMVNKTTRTLDFKLKADDPAVRIQYIQQETKIGPGASTRMTFFVIMPQNHVNSYKSKISFSLLAEGKTADRFETTFIAPINE</sequence>
<evidence type="ECO:0000256" key="4">
    <source>
        <dbReference type="ARBA" id="ARBA00022982"/>
    </source>
</evidence>
<evidence type="ECO:0000256" key="3">
    <source>
        <dbReference type="ARBA" id="ARBA00022723"/>
    </source>
</evidence>
<evidence type="ECO:0000313" key="10">
    <source>
        <dbReference type="Proteomes" id="UP000028007"/>
    </source>
</evidence>
<dbReference type="InterPro" id="IPR013783">
    <property type="entry name" value="Ig-like_fold"/>
</dbReference>
<reference evidence="9 10" key="1">
    <citation type="journal article" date="1992" name="Int. J. Syst. Bacteriol.">
        <title>Sphingobacterium antarcticus sp. nov. a Psychrotrophic Bacterium from the Soils of Schirmacher Oasis, Antarctica.</title>
        <authorList>
            <person name="Shivaji S."/>
            <person name="Ray M.K."/>
            <person name="Rao N.S."/>
            <person name="Saiserr L."/>
            <person name="Jagannadham M.V."/>
            <person name="Kumar G.S."/>
            <person name="Reddy G."/>
            <person name="Bhargava P.M."/>
        </authorList>
    </citation>
    <scope>NUCLEOTIDE SEQUENCE [LARGE SCALE GENOMIC DNA]</scope>
    <source>
        <strain evidence="9 10">4BY</strain>
    </source>
</reference>
<dbReference type="PROSITE" id="PS00198">
    <property type="entry name" value="4FE4S_FER_1"/>
    <property type="match status" value="1"/>
</dbReference>
<feature type="transmembrane region" description="Helical" evidence="7">
    <location>
        <begin position="86"/>
        <end position="110"/>
    </location>
</feature>
<keyword evidence="7" id="KW-0812">Transmembrane</keyword>
<dbReference type="GO" id="GO:0051539">
    <property type="term" value="F:4 iron, 4 sulfur cluster binding"/>
    <property type="evidence" value="ECO:0007669"/>
    <property type="project" value="UniProtKB-KW"/>
</dbReference>
<dbReference type="Proteomes" id="UP000028007">
    <property type="component" value="Unassembled WGS sequence"/>
</dbReference>
<feature type="transmembrane region" description="Helical" evidence="7">
    <location>
        <begin position="159"/>
        <end position="178"/>
    </location>
</feature>
<evidence type="ECO:0000256" key="7">
    <source>
        <dbReference type="SAM" id="Phobius"/>
    </source>
</evidence>
<keyword evidence="7" id="KW-1133">Transmembrane helix</keyword>
<dbReference type="SUPFAM" id="SSF54862">
    <property type="entry name" value="4Fe-4S ferredoxins"/>
    <property type="match status" value="1"/>
</dbReference>
<dbReference type="eggNOG" id="COG0348">
    <property type="taxonomic scope" value="Bacteria"/>
</dbReference>
<keyword evidence="2" id="KW-0004">4Fe-4S</keyword>
<dbReference type="RefSeq" id="WP_051759697.1">
    <property type="nucleotide sequence ID" value="NZ_JNFF01000030.1"/>
</dbReference>
<feature type="transmembrane region" description="Helical" evidence="7">
    <location>
        <begin position="190"/>
        <end position="211"/>
    </location>
</feature>
<keyword evidence="3" id="KW-0479">Metal-binding</keyword>
<evidence type="ECO:0000256" key="1">
    <source>
        <dbReference type="ARBA" id="ARBA00022448"/>
    </source>
</evidence>
<dbReference type="GO" id="GO:0046872">
    <property type="term" value="F:metal ion binding"/>
    <property type="evidence" value="ECO:0007669"/>
    <property type="project" value="UniProtKB-KW"/>
</dbReference>
<evidence type="ECO:0000256" key="5">
    <source>
        <dbReference type="ARBA" id="ARBA00023004"/>
    </source>
</evidence>